<dbReference type="GeneID" id="94842252"/>
<evidence type="ECO:0000313" key="4">
    <source>
        <dbReference type="Proteomes" id="UP000179807"/>
    </source>
</evidence>
<dbReference type="AlphaFoldDB" id="A0A1J4JSW2"/>
<evidence type="ECO:0000313" key="3">
    <source>
        <dbReference type="EMBL" id="OHT02215.1"/>
    </source>
</evidence>
<feature type="compositionally biased region" description="Low complexity" evidence="1">
    <location>
        <begin position="45"/>
        <end position="65"/>
    </location>
</feature>
<gene>
    <name evidence="3" type="ORF">TRFO_30787</name>
</gene>
<comment type="caution">
    <text evidence="3">The sequence shown here is derived from an EMBL/GenBank/DDBJ whole genome shotgun (WGS) entry which is preliminary data.</text>
</comment>
<evidence type="ECO:0000256" key="1">
    <source>
        <dbReference type="SAM" id="MobiDB-lite"/>
    </source>
</evidence>
<dbReference type="Proteomes" id="UP000179807">
    <property type="component" value="Unassembled WGS sequence"/>
</dbReference>
<keyword evidence="2" id="KW-0472">Membrane</keyword>
<accession>A0A1J4JSW2</accession>
<keyword evidence="2" id="KW-0812">Transmembrane</keyword>
<evidence type="ECO:0000256" key="2">
    <source>
        <dbReference type="SAM" id="Phobius"/>
    </source>
</evidence>
<protein>
    <submittedName>
        <fullName evidence="3">Uncharacterized protein</fullName>
    </submittedName>
</protein>
<dbReference type="RefSeq" id="XP_068355351.1">
    <property type="nucleotide sequence ID" value="XM_068507548.1"/>
</dbReference>
<proteinExistence type="predicted"/>
<organism evidence="3 4">
    <name type="scientific">Tritrichomonas foetus</name>
    <dbReference type="NCBI Taxonomy" id="1144522"/>
    <lineage>
        <taxon>Eukaryota</taxon>
        <taxon>Metamonada</taxon>
        <taxon>Parabasalia</taxon>
        <taxon>Tritrichomonadida</taxon>
        <taxon>Tritrichomonadidae</taxon>
        <taxon>Tritrichomonas</taxon>
    </lineage>
</organism>
<dbReference type="VEuPathDB" id="TrichDB:TRFO_30787"/>
<feature type="transmembrane region" description="Helical" evidence="2">
    <location>
        <begin position="120"/>
        <end position="142"/>
    </location>
</feature>
<feature type="compositionally biased region" description="Polar residues" evidence="1">
    <location>
        <begin position="79"/>
        <end position="89"/>
    </location>
</feature>
<dbReference type="EMBL" id="MLAK01000877">
    <property type="protein sequence ID" value="OHT02215.1"/>
    <property type="molecule type" value="Genomic_DNA"/>
</dbReference>
<keyword evidence="2" id="KW-1133">Transmembrane helix</keyword>
<name>A0A1J4JSW2_9EUKA</name>
<sequence>MALSTRVCHTASTTEQLVLSGTFLHTPSVSLFTAASTTISHQRESMSAQNTSSTATARRTSSPASLKTRNSKPKPRPKMSNSHHSSAFQPNQRKHIFVSQRQSKLSASHHIVKLGKFQRFMIYFICLVFLFNFNSFLLLLLLL</sequence>
<reference evidence="3" key="1">
    <citation type="submission" date="2016-10" db="EMBL/GenBank/DDBJ databases">
        <authorList>
            <person name="Benchimol M."/>
            <person name="Almeida L.G."/>
            <person name="Vasconcelos A.T."/>
            <person name="Perreira-Neves A."/>
            <person name="Rosa I.A."/>
            <person name="Tasca T."/>
            <person name="Bogo M.R."/>
            <person name="de Souza W."/>
        </authorList>
    </citation>
    <scope>NUCLEOTIDE SEQUENCE [LARGE SCALE GENOMIC DNA]</scope>
    <source>
        <strain evidence="3">K</strain>
    </source>
</reference>
<keyword evidence="4" id="KW-1185">Reference proteome</keyword>
<feature type="region of interest" description="Disordered" evidence="1">
    <location>
        <begin position="42"/>
        <end position="89"/>
    </location>
</feature>